<sequence>MPLTVELLKAMDDKTSGGVIELLKGDPVFTELAKKELDDIIARDDEDAAKLAAGVQQAIEKGVLPKDKEPPTYVNVDVLGKTADQVADEILAKLPKEGGCVMILVGLSGTGKGTTVDKIKAKVSNASTWSNGNCFRALTLLAATYCEQQGKEFDPAVLTPENLASWSAMLEFDKFDGKFDIRINGLGIDQKVSDIANTLLKEPKVGKNIPTVAKETQGEVVKFAGDACKKMGDDGTVVLVEGREQTLNFIESPYRFCLTMSDTSVIGERRAAQRIAALAAKTVAEGDDVTAAVRKALAEIAA</sequence>
<reference evidence="1" key="1">
    <citation type="submission" date="2023-10" db="EMBL/GenBank/DDBJ databases">
        <authorList>
            <person name="Chen Y."/>
            <person name="Shah S."/>
            <person name="Dougan E. K."/>
            <person name="Thang M."/>
            <person name="Chan C."/>
        </authorList>
    </citation>
    <scope>NUCLEOTIDE SEQUENCE [LARGE SCALE GENOMIC DNA]</scope>
</reference>
<keyword evidence="2" id="KW-1185">Reference proteome</keyword>
<evidence type="ECO:0008006" key="3">
    <source>
        <dbReference type="Google" id="ProtNLM"/>
    </source>
</evidence>
<dbReference type="EMBL" id="CAUYUJ010015529">
    <property type="protein sequence ID" value="CAK0855224.1"/>
    <property type="molecule type" value="Genomic_DNA"/>
</dbReference>
<organism evidence="1 2">
    <name type="scientific">Prorocentrum cordatum</name>
    <dbReference type="NCBI Taxonomy" id="2364126"/>
    <lineage>
        <taxon>Eukaryota</taxon>
        <taxon>Sar</taxon>
        <taxon>Alveolata</taxon>
        <taxon>Dinophyceae</taxon>
        <taxon>Prorocentrales</taxon>
        <taxon>Prorocentraceae</taxon>
        <taxon>Prorocentrum</taxon>
    </lineage>
</organism>
<protein>
    <recommendedName>
        <fullName evidence="3">(d)CMP kinase</fullName>
    </recommendedName>
</protein>
<dbReference type="Proteomes" id="UP001189429">
    <property type="component" value="Unassembled WGS sequence"/>
</dbReference>
<gene>
    <name evidence="1" type="ORF">PCOR1329_LOCUS46017</name>
</gene>
<dbReference type="InterPro" id="IPR027417">
    <property type="entry name" value="P-loop_NTPase"/>
</dbReference>
<proteinExistence type="predicted"/>
<accession>A0ABN9U8D4</accession>
<evidence type="ECO:0000313" key="1">
    <source>
        <dbReference type="EMBL" id="CAK0855224.1"/>
    </source>
</evidence>
<comment type="caution">
    <text evidence="1">The sequence shown here is derived from an EMBL/GenBank/DDBJ whole genome shotgun (WGS) entry which is preliminary data.</text>
</comment>
<evidence type="ECO:0000313" key="2">
    <source>
        <dbReference type="Proteomes" id="UP001189429"/>
    </source>
</evidence>
<name>A0ABN9U8D4_9DINO</name>
<dbReference type="Gene3D" id="3.40.50.300">
    <property type="entry name" value="P-loop containing nucleotide triphosphate hydrolases"/>
    <property type="match status" value="1"/>
</dbReference>